<dbReference type="Pfam" id="PF24758">
    <property type="entry name" value="LRR_At5g56370"/>
    <property type="match status" value="1"/>
</dbReference>
<dbReference type="Gene3D" id="3.80.10.10">
    <property type="entry name" value="Ribonuclease Inhibitor"/>
    <property type="match status" value="1"/>
</dbReference>
<dbReference type="KEGG" id="eus:EUTSA_v10023981mg"/>
<dbReference type="OMA" id="CSARWAK"/>
<dbReference type="InterPro" id="IPR050232">
    <property type="entry name" value="FBL13/AtMIF1-like"/>
</dbReference>
<evidence type="ECO:0000259" key="2">
    <source>
        <dbReference type="Pfam" id="PF24758"/>
    </source>
</evidence>
<dbReference type="EMBL" id="KI517881">
    <property type="protein sequence ID" value="ESQ29425.1"/>
    <property type="molecule type" value="Genomic_DNA"/>
</dbReference>
<dbReference type="PANTHER" id="PTHR31900">
    <property type="entry name" value="F-BOX/RNI SUPERFAMILY PROTEIN-RELATED"/>
    <property type="match status" value="1"/>
</dbReference>
<dbReference type="InterPro" id="IPR013101">
    <property type="entry name" value="LRR_PRU1-like"/>
</dbReference>
<reference evidence="3 4" key="1">
    <citation type="journal article" date="2013" name="Front. Plant Sci.">
        <title>The Reference Genome of the Halophytic Plant Eutrema salsugineum.</title>
        <authorList>
            <person name="Yang R."/>
            <person name="Jarvis D.E."/>
            <person name="Chen H."/>
            <person name="Beilstein M.A."/>
            <person name="Grimwood J."/>
            <person name="Jenkins J."/>
            <person name="Shu S."/>
            <person name="Prochnik S."/>
            <person name="Xin M."/>
            <person name="Ma C."/>
            <person name="Schmutz J."/>
            <person name="Wing R.A."/>
            <person name="Mitchell-Olds T."/>
            <person name="Schumaker K.S."/>
            <person name="Wang X."/>
        </authorList>
    </citation>
    <scope>NUCLEOTIDE SEQUENCE [LARGE SCALE GENOMIC DNA]</scope>
</reference>
<evidence type="ECO:0000259" key="1">
    <source>
        <dbReference type="Pfam" id="PF08387"/>
    </source>
</evidence>
<feature type="domain" description="F-box/LRR-repeat protein 15/At3g58940/PEG3-like LRR" evidence="2">
    <location>
        <begin position="189"/>
        <end position="277"/>
    </location>
</feature>
<feature type="domain" description="FBD" evidence="1">
    <location>
        <begin position="388"/>
        <end position="429"/>
    </location>
</feature>
<feature type="non-terminal residue" evidence="3">
    <location>
        <position position="437"/>
    </location>
</feature>
<dbReference type="Pfam" id="PF07723">
    <property type="entry name" value="LRR_2"/>
    <property type="match status" value="1"/>
</dbReference>
<sequence length="437" mass="49610">MERTVKFARVNENMEKKRLNELPDELILKIFSLLPMLKETLGPHRRGPVAKGPSSLPGSPVTDDLAIPDISRKAFQTRDRLHLKLVRRKSASNIDFVVQVAVNRSVRKLRIDLSGRILVLPRCLSFVVIPNGLCLPSLKSLHLFSIKFLGFETVSSLLQICPDLEYLVLNKPNITMFDVAMFPVAPPTFYRSSLKSLHLLSVEFSSDDSVAYLLRNCEALEDLVINRTEDDNVKVFNINVPTLRSLSINNSRRKHVYVEEDLGFVINAPALEKLNFKDTCSNFFMFEDMPEVTKANIEVVYSDQSEKFIGSLTSIQRLSLCSSTSNTPYPRGTFFFFLKHLELCTCTEGWTNLLAGILNNAPKIQSLKLESKHSCHHYNDLMNPWIVPKVVPECLSKHLEILEWKQYEGTKQERKVGAYILANATCLKTGHSQSHQD</sequence>
<evidence type="ECO:0000313" key="3">
    <source>
        <dbReference type="EMBL" id="ESQ29425.1"/>
    </source>
</evidence>
<keyword evidence="4" id="KW-1185">Reference proteome</keyword>
<name>V4JVI8_EUTSA</name>
<organism evidence="3 4">
    <name type="scientific">Eutrema salsugineum</name>
    <name type="common">Saltwater cress</name>
    <name type="synonym">Sisymbrium salsugineum</name>
    <dbReference type="NCBI Taxonomy" id="72664"/>
    <lineage>
        <taxon>Eukaryota</taxon>
        <taxon>Viridiplantae</taxon>
        <taxon>Streptophyta</taxon>
        <taxon>Embryophyta</taxon>
        <taxon>Tracheophyta</taxon>
        <taxon>Spermatophyta</taxon>
        <taxon>Magnoliopsida</taxon>
        <taxon>eudicotyledons</taxon>
        <taxon>Gunneridae</taxon>
        <taxon>Pentapetalae</taxon>
        <taxon>rosids</taxon>
        <taxon>malvids</taxon>
        <taxon>Brassicales</taxon>
        <taxon>Brassicaceae</taxon>
        <taxon>Eutremeae</taxon>
        <taxon>Eutrema</taxon>
    </lineage>
</organism>
<dbReference type="Proteomes" id="UP000030689">
    <property type="component" value="Unassembled WGS sequence"/>
</dbReference>
<dbReference type="Pfam" id="PF08387">
    <property type="entry name" value="FBD"/>
    <property type="match status" value="1"/>
</dbReference>
<dbReference type="InterPro" id="IPR032675">
    <property type="entry name" value="LRR_dom_sf"/>
</dbReference>
<accession>V4JVI8</accession>
<dbReference type="AlphaFoldDB" id="V4JVI8"/>
<protein>
    <submittedName>
        <fullName evidence="3">Uncharacterized protein</fullName>
    </submittedName>
</protein>
<dbReference type="Gramene" id="ESQ29425">
    <property type="protein sequence ID" value="ESQ29425"/>
    <property type="gene ID" value="EUTSA_v10023981mg"/>
</dbReference>
<dbReference type="InterPro" id="IPR006566">
    <property type="entry name" value="FBD"/>
</dbReference>
<dbReference type="SUPFAM" id="SSF52047">
    <property type="entry name" value="RNI-like"/>
    <property type="match status" value="1"/>
</dbReference>
<proteinExistence type="predicted"/>
<dbReference type="InterPro" id="IPR055411">
    <property type="entry name" value="LRR_FXL15/At3g58940/PEG3-like"/>
</dbReference>
<dbReference type="PANTHER" id="PTHR31900:SF36">
    <property type="entry name" value="F-BOX DOMAIN-CONTAINING PROTEIN"/>
    <property type="match status" value="1"/>
</dbReference>
<gene>
    <name evidence="3" type="ORF">EUTSA_v10023981mg</name>
</gene>
<evidence type="ECO:0000313" key="4">
    <source>
        <dbReference type="Proteomes" id="UP000030689"/>
    </source>
</evidence>